<evidence type="ECO:0000313" key="1">
    <source>
        <dbReference type="EMBL" id="KPI42184.1"/>
    </source>
</evidence>
<gene>
    <name evidence="1" type="ORF">AB675_5624</name>
</gene>
<dbReference type="VEuPathDB" id="FungiDB:AB675_5624"/>
<evidence type="ECO:0008006" key="3">
    <source>
        <dbReference type="Google" id="ProtNLM"/>
    </source>
</evidence>
<name>A0A0N1H765_9EURO</name>
<dbReference type="Proteomes" id="UP000038010">
    <property type="component" value="Unassembled WGS sequence"/>
</dbReference>
<comment type="caution">
    <text evidence="1">The sequence shown here is derived from an EMBL/GenBank/DDBJ whole genome shotgun (WGS) entry which is preliminary data.</text>
</comment>
<accession>A0A0N1H765</accession>
<keyword evidence="2" id="KW-1185">Reference proteome</keyword>
<dbReference type="EMBL" id="LFJN01000008">
    <property type="protein sequence ID" value="KPI42184.1"/>
    <property type="molecule type" value="Genomic_DNA"/>
</dbReference>
<dbReference type="GeneID" id="28737732"/>
<proteinExistence type="predicted"/>
<protein>
    <recommendedName>
        <fullName evidence="3">F-box domain-containing protein</fullName>
    </recommendedName>
</protein>
<dbReference type="AlphaFoldDB" id="A0A0N1H765"/>
<sequence length="279" mass="32187">MAAQVQQEKTLAPLEELLPELVQKVATYLSVADLKSLRLSTRYMTDILAGQTFTKVTLASNYRSVERLSALPTKIRGCIKHVVFDMSYIYKEHKTIYDSEPRWRNAFARWNCLAEDCCATNPDGTPFFAATQFLSDFKQLENVRKVTITTADTGRWTRYRGTHDFGEDTVFYQILDAIRQLKQPLLELSMVTWRMNSMTFDMFRGYESIADKQGQTPMQILSRLRHLSLQLHYGEDEHLLSVSTNLRDTLRLMSETLQTLSIAILAQGYRYQARPEICA</sequence>
<evidence type="ECO:0000313" key="2">
    <source>
        <dbReference type="Proteomes" id="UP000038010"/>
    </source>
</evidence>
<reference evidence="1 2" key="1">
    <citation type="submission" date="2015-06" db="EMBL/GenBank/DDBJ databases">
        <title>Draft genome of the ant-associated black yeast Phialophora attae CBS 131958.</title>
        <authorList>
            <person name="Moreno L.F."/>
            <person name="Stielow B.J."/>
            <person name="de Hoog S."/>
            <person name="Vicente V.A."/>
            <person name="Weiss V.A."/>
            <person name="de Vries M."/>
            <person name="Cruz L.M."/>
            <person name="Souza E.M."/>
        </authorList>
    </citation>
    <scope>NUCLEOTIDE SEQUENCE [LARGE SCALE GENOMIC DNA]</scope>
    <source>
        <strain evidence="1 2">CBS 131958</strain>
    </source>
</reference>
<dbReference type="RefSeq" id="XP_018002147.1">
    <property type="nucleotide sequence ID" value="XM_018145852.1"/>
</dbReference>
<organism evidence="1 2">
    <name type="scientific">Cyphellophora attinorum</name>
    <dbReference type="NCBI Taxonomy" id="1664694"/>
    <lineage>
        <taxon>Eukaryota</taxon>
        <taxon>Fungi</taxon>
        <taxon>Dikarya</taxon>
        <taxon>Ascomycota</taxon>
        <taxon>Pezizomycotina</taxon>
        <taxon>Eurotiomycetes</taxon>
        <taxon>Chaetothyriomycetidae</taxon>
        <taxon>Chaetothyriales</taxon>
        <taxon>Cyphellophoraceae</taxon>
        <taxon>Cyphellophora</taxon>
    </lineage>
</organism>